<dbReference type="Pfam" id="PF01408">
    <property type="entry name" value="GFO_IDH_MocA"/>
    <property type="match status" value="1"/>
</dbReference>
<dbReference type="Gene3D" id="3.30.360.10">
    <property type="entry name" value="Dihydrodipicolinate Reductase, domain 2"/>
    <property type="match status" value="1"/>
</dbReference>
<dbReference type="PANTHER" id="PTHR43249:SF1">
    <property type="entry name" value="D-GLUCOSIDE 3-DEHYDROGENASE"/>
    <property type="match status" value="1"/>
</dbReference>
<dbReference type="InterPro" id="IPR036291">
    <property type="entry name" value="NAD(P)-bd_dom_sf"/>
</dbReference>
<evidence type="ECO:0000313" key="3">
    <source>
        <dbReference type="EMBL" id="GAA3395718.1"/>
    </source>
</evidence>
<dbReference type="RefSeq" id="WP_345732547.1">
    <property type="nucleotide sequence ID" value="NZ_BAAAYN010000049.1"/>
</dbReference>
<keyword evidence="4" id="KW-1185">Reference proteome</keyword>
<comment type="caution">
    <text evidence="3">The sequence shown here is derived from an EMBL/GenBank/DDBJ whole genome shotgun (WGS) entry which is preliminary data.</text>
</comment>
<name>A0ABP6T853_9ACTN</name>
<feature type="domain" description="GFO/IDH/MocA-like oxidoreductase" evidence="2">
    <location>
        <begin position="141"/>
        <end position="243"/>
    </location>
</feature>
<gene>
    <name evidence="3" type="ORF">GCM10020369_69820</name>
</gene>
<proteinExistence type="predicted"/>
<dbReference type="Proteomes" id="UP001501676">
    <property type="component" value="Unassembled WGS sequence"/>
</dbReference>
<evidence type="ECO:0008006" key="5">
    <source>
        <dbReference type="Google" id="ProtNLM"/>
    </source>
</evidence>
<organism evidence="3 4">
    <name type="scientific">Cryptosporangium minutisporangium</name>
    <dbReference type="NCBI Taxonomy" id="113569"/>
    <lineage>
        <taxon>Bacteria</taxon>
        <taxon>Bacillati</taxon>
        <taxon>Actinomycetota</taxon>
        <taxon>Actinomycetes</taxon>
        <taxon>Cryptosporangiales</taxon>
        <taxon>Cryptosporangiaceae</taxon>
        <taxon>Cryptosporangium</taxon>
    </lineage>
</organism>
<accession>A0ABP6T853</accession>
<sequence>MSTTRYRVGFVGAGGVATRHATVLAEFPDVAIAGVVDPNPEAARALADQAGATVEQSVDDLLALEVDAVYVCVPPFAHGQAETAVLAAGVPLFVEKPLGLDTELPAKLAAQVVAADVVTGVGFHWRYSAAVERARAALAGRPVSLVAGAWLDKVPPVGWWPRRDGSGGQLVEQAVHVVDLARVLAGEVAEVYAVADASPPDAPGADVDSSAAATLRFASGAVGTLSTTCRLGWKHRAALEVYADGVAVAISEDGCEVRTADGHQWHPVDPMDAKRAVDRAFLDAVGGDRSGVLVDYPDALRSHQLACALATSAAERRPVELETADV</sequence>
<feature type="domain" description="Gfo/Idh/MocA-like oxidoreductase N-terminal" evidence="1">
    <location>
        <begin position="7"/>
        <end position="122"/>
    </location>
</feature>
<dbReference type="SUPFAM" id="SSF55347">
    <property type="entry name" value="Glyceraldehyde-3-phosphate dehydrogenase-like, C-terminal domain"/>
    <property type="match status" value="1"/>
</dbReference>
<dbReference type="PANTHER" id="PTHR43249">
    <property type="entry name" value="UDP-N-ACETYL-2-AMINO-2-DEOXY-D-GLUCURONATE OXIDASE"/>
    <property type="match status" value="1"/>
</dbReference>
<dbReference type="Pfam" id="PF22725">
    <property type="entry name" value="GFO_IDH_MocA_C3"/>
    <property type="match status" value="1"/>
</dbReference>
<protein>
    <recommendedName>
        <fullName evidence="5">Gfo/Idh/MocA family oxidoreductase</fullName>
    </recommendedName>
</protein>
<dbReference type="InterPro" id="IPR000683">
    <property type="entry name" value="Gfo/Idh/MocA-like_OxRdtase_N"/>
</dbReference>
<evidence type="ECO:0000259" key="2">
    <source>
        <dbReference type="Pfam" id="PF22725"/>
    </source>
</evidence>
<dbReference type="InterPro" id="IPR055170">
    <property type="entry name" value="GFO_IDH_MocA-like_dom"/>
</dbReference>
<dbReference type="EMBL" id="BAAAYN010000049">
    <property type="protein sequence ID" value="GAA3395718.1"/>
    <property type="molecule type" value="Genomic_DNA"/>
</dbReference>
<evidence type="ECO:0000313" key="4">
    <source>
        <dbReference type="Proteomes" id="UP001501676"/>
    </source>
</evidence>
<dbReference type="InterPro" id="IPR052515">
    <property type="entry name" value="Gfo/Idh/MocA_Oxidoreductase"/>
</dbReference>
<dbReference type="SUPFAM" id="SSF51735">
    <property type="entry name" value="NAD(P)-binding Rossmann-fold domains"/>
    <property type="match status" value="1"/>
</dbReference>
<reference evidence="4" key="1">
    <citation type="journal article" date="2019" name="Int. J. Syst. Evol. Microbiol.">
        <title>The Global Catalogue of Microorganisms (GCM) 10K type strain sequencing project: providing services to taxonomists for standard genome sequencing and annotation.</title>
        <authorList>
            <consortium name="The Broad Institute Genomics Platform"/>
            <consortium name="The Broad Institute Genome Sequencing Center for Infectious Disease"/>
            <person name="Wu L."/>
            <person name="Ma J."/>
        </authorList>
    </citation>
    <scope>NUCLEOTIDE SEQUENCE [LARGE SCALE GENOMIC DNA]</scope>
    <source>
        <strain evidence="4">JCM 9458</strain>
    </source>
</reference>
<evidence type="ECO:0000259" key="1">
    <source>
        <dbReference type="Pfam" id="PF01408"/>
    </source>
</evidence>
<dbReference type="Gene3D" id="3.40.50.720">
    <property type="entry name" value="NAD(P)-binding Rossmann-like Domain"/>
    <property type="match status" value="1"/>
</dbReference>